<feature type="transmembrane region" description="Helical" evidence="10">
    <location>
        <begin position="227"/>
        <end position="245"/>
    </location>
</feature>
<feature type="transmembrane region" description="Helical" evidence="10">
    <location>
        <begin position="92"/>
        <end position="115"/>
    </location>
</feature>
<dbReference type="InterPro" id="IPR004117">
    <property type="entry name" value="7tm6_olfct_rcpt"/>
</dbReference>
<keyword evidence="7 10" id="KW-0472">Membrane</keyword>
<feature type="transmembrane region" description="Helical" evidence="10">
    <location>
        <begin position="6"/>
        <end position="22"/>
    </location>
</feature>
<protein>
    <recommendedName>
        <fullName evidence="10">Odorant receptor</fullName>
    </recommendedName>
</protein>
<dbReference type="PANTHER" id="PTHR21137">
    <property type="entry name" value="ODORANT RECEPTOR"/>
    <property type="match status" value="1"/>
</dbReference>
<organism evidence="12 13">
    <name type="scientific">Eumeta variegata</name>
    <name type="common">Bagworm moth</name>
    <name type="synonym">Eumeta japonica</name>
    <dbReference type="NCBI Taxonomy" id="151549"/>
    <lineage>
        <taxon>Eukaryota</taxon>
        <taxon>Metazoa</taxon>
        <taxon>Ecdysozoa</taxon>
        <taxon>Arthropoda</taxon>
        <taxon>Hexapoda</taxon>
        <taxon>Insecta</taxon>
        <taxon>Pterygota</taxon>
        <taxon>Neoptera</taxon>
        <taxon>Endopterygota</taxon>
        <taxon>Lepidoptera</taxon>
        <taxon>Glossata</taxon>
        <taxon>Ditrysia</taxon>
        <taxon>Tineoidea</taxon>
        <taxon>Psychidae</taxon>
        <taxon>Oiketicinae</taxon>
        <taxon>Eumeta</taxon>
    </lineage>
</organism>
<dbReference type="PANTHER" id="PTHR21137:SF35">
    <property type="entry name" value="ODORANT RECEPTOR 19A-RELATED"/>
    <property type="match status" value="1"/>
</dbReference>
<evidence type="ECO:0000256" key="9">
    <source>
        <dbReference type="ARBA" id="ARBA00023224"/>
    </source>
</evidence>
<dbReference type="GO" id="GO:0005886">
    <property type="term" value="C:plasma membrane"/>
    <property type="evidence" value="ECO:0007669"/>
    <property type="project" value="UniProtKB-SubCell"/>
</dbReference>
<proteinExistence type="inferred from homology"/>
<dbReference type="EMBL" id="BGZK01000060">
    <property type="protein sequence ID" value="GBP13871.1"/>
    <property type="molecule type" value="Genomic_DNA"/>
</dbReference>
<accession>A0A4C1TKM9</accession>
<name>A0A4C1TKM9_EUMVA</name>
<keyword evidence="5 10" id="KW-0552">Olfaction</keyword>
<evidence type="ECO:0000313" key="13">
    <source>
        <dbReference type="Proteomes" id="UP000299102"/>
    </source>
</evidence>
<comment type="similarity">
    <text evidence="10">Belongs to the insect chemoreceptor superfamily. Heteromeric odorant receptor channel (TC 1.A.69) family.</text>
</comment>
<evidence type="ECO:0000256" key="1">
    <source>
        <dbReference type="ARBA" id="ARBA00004651"/>
    </source>
</evidence>
<keyword evidence="13" id="KW-1185">Reference proteome</keyword>
<evidence type="ECO:0000256" key="6">
    <source>
        <dbReference type="ARBA" id="ARBA00022989"/>
    </source>
</evidence>
<dbReference type="Pfam" id="PF02949">
    <property type="entry name" value="7tm_6"/>
    <property type="match status" value="1"/>
</dbReference>
<dbReference type="GO" id="GO:0007165">
    <property type="term" value="P:signal transduction"/>
    <property type="evidence" value="ECO:0007669"/>
    <property type="project" value="UniProtKB-KW"/>
</dbReference>
<comment type="subcellular location">
    <subcellularLocation>
        <location evidence="1 10">Cell membrane</location>
        <topology evidence="1 10">Multi-pass membrane protein</topology>
    </subcellularLocation>
</comment>
<evidence type="ECO:0000256" key="5">
    <source>
        <dbReference type="ARBA" id="ARBA00022725"/>
    </source>
</evidence>
<dbReference type="Proteomes" id="UP000299102">
    <property type="component" value="Unassembled WGS sequence"/>
</dbReference>
<feature type="region of interest" description="Disordered" evidence="11">
    <location>
        <begin position="347"/>
        <end position="370"/>
    </location>
</feature>
<evidence type="ECO:0000256" key="10">
    <source>
        <dbReference type="RuleBase" id="RU351113"/>
    </source>
</evidence>
<evidence type="ECO:0000313" key="12">
    <source>
        <dbReference type="EMBL" id="GBP13871.1"/>
    </source>
</evidence>
<evidence type="ECO:0000256" key="11">
    <source>
        <dbReference type="SAM" id="MobiDB-lite"/>
    </source>
</evidence>
<comment type="caution">
    <text evidence="12">The sequence shown here is derived from an EMBL/GenBank/DDBJ whole genome shotgun (WGS) entry which is preliminary data.</text>
</comment>
<dbReference type="OrthoDB" id="7256251at2759"/>
<dbReference type="AlphaFoldDB" id="A0A4C1TKM9"/>
<evidence type="ECO:0000256" key="7">
    <source>
        <dbReference type="ARBA" id="ARBA00023136"/>
    </source>
</evidence>
<comment type="caution">
    <text evidence="10">Lacks conserved residue(s) required for the propagation of feature annotation.</text>
</comment>
<gene>
    <name evidence="12" type="primary">Or10a</name>
    <name evidence="12" type="ORF">EVAR_10445_1</name>
</gene>
<keyword evidence="3 10" id="KW-0716">Sensory transduction</keyword>
<keyword evidence="2" id="KW-1003">Cell membrane</keyword>
<dbReference type="GO" id="GO:0004984">
    <property type="term" value="F:olfactory receptor activity"/>
    <property type="evidence" value="ECO:0007669"/>
    <property type="project" value="InterPro"/>
</dbReference>
<evidence type="ECO:0000256" key="8">
    <source>
        <dbReference type="ARBA" id="ARBA00023170"/>
    </source>
</evidence>
<sequence>MVVLNFGCFFYLGILSQVAYLVRVFPDVGETFKALDCLSATCIPLTIYIFLWRECTNGKLGKIFELSREGLVALPSDDKKVLLRAALRKGKYVTWLIIANMATVHLAYILIPLIFTLYGVRTIPTTPGGPVGFGITPNKSAARRPSADTRSKSLVRNKPRSQVARTHLRTAFCESSARKYLNNAELEQGHKDERVEETLKFCIKHHQFLIKYHKVVRKMYKGIFGQHYLIMAMVLVTTLQTIKVWDIRNTLLTGVTGSMPLIIYCFGGELVISAGDDLTRALQFCGWENMKPRHRKYVLFMLAVSQKPLQLTAADMFPMNRKTFGDMVQRTDHVTYTSVVFTTLRSPTADGSRSGPPDSGTLYGTARNRC</sequence>
<feature type="transmembrane region" description="Helical" evidence="10">
    <location>
        <begin position="251"/>
        <end position="272"/>
    </location>
</feature>
<feature type="region of interest" description="Disordered" evidence="11">
    <location>
        <begin position="134"/>
        <end position="159"/>
    </location>
</feature>
<evidence type="ECO:0000256" key="4">
    <source>
        <dbReference type="ARBA" id="ARBA00022692"/>
    </source>
</evidence>
<evidence type="ECO:0000256" key="3">
    <source>
        <dbReference type="ARBA" id="ARBA00022606"/>
    </source>
</evidence>
<evidence type="ECO:0000256" key="2">
    <source>
        <dbReference type="ARBA" id="ARBA00022475"/>
    </source>
</evidence>
<keyword evidence="6 10" id="KW-1133">Transmembrane helix</keyword>
<reference evidence="12 13" key="1">
    <citation type="journal article" date="2019" name="Commun. Biol.">
        <title>The bagworm genome reveals a unique fibroin gene that provides high tensile strength.</title>
        <authorList>
            <person name="Kono N."/>
            <person name="Nakamura H."/>
            <person name="Ohtoshi R."/>
            <person name="Tomita M."/>
            <person name="Numata K."/>
            <person name="Arakawa K."/>
        </authorList>
    </citation>
    <scope>NUCLEOTIDE SEQUENCE [LARGE SCALE GENOMIC DNA]</scope>
</reference>
<keyword evidence="9 10" id="KW-0807">Transducer</keyword>
<keyword evidence="8 10" id="KW-0675">Receptor</keyword>
<dbReference type="GO" id="GO:0005549">
    <property type="term" value="F:odorant binding"/>
    <property type="evidence" value="ECO:0007669"/>
    <property type="project" value="InterPro"/>
</dbReference>
<keyword evidence="4 10" id="KW-0812">Transmembrane</keyword>